<dbReference type="EMBL" id="JANHOG010002024">
    <property type="protein sequence ID" value="KAJ3528393.1"/>
    <property type="molecule type" value="Genomic_DNA"/>
</dbReference>
<evidence type="ECO:0000313" key="1">
    <source>
        <dbReference type="EMBL" id="KAJ3528393.1"/>
    </source>
</evidence>
<proteinExistence type="predicted"/>
<organism evidence="1 2">
    <name type="scientific">Phlebia brevispora</name>
    <dbReference type="NCBI Taxonomy" id="194682"/>
    <lineage>
        <taxon>Eukaryota</taxon>
        <taxon>Fungi</taxon>
        <taxon>Dikarya</taxon>
        <taxon>Basidiomycota</taxon>
        <taxon>Agaricomycotina</taxon>
        <taxon>Agaricomycetes</taxon>
        <taxon>Polyporales</taxon>
        <taxon>Meruliaceae</taxon>
        <taxon>Phlebia</taxon>
    </lineage>
</organism>
<gene>
    <name evidence="1" type="ORF">NM688_g8004</name>
</gene>
<sequence>MVIATKYTSYWKGHDNSVRQKIQYVGNGNKALHLAVEGSLKKLRTTYIDILYVHWYDWETSIEEMMSSLHNLVVARKVLYIGISDAPAWVVARANQWAIDHAKTPFCIYQGQWSLAERSFEREIIPMAREMGLALAPWQVLGSGRFRTDAEDEEYRKRAGGRTGFQADDKNERSEADKKVSYALEKVAKEVGAKSIQAVAIAYHLQKTPYVYPIIGCRSAERIQKNVEALTITLSPEQIEFLESAVPFEPGFPLWFIGDGTKMVPMVASAAEVDKWPKAQPIRPSQ</sequence>
<accession>A0ACC1RZ68</accession>
<protein>
    <submittedName>
        <fullName evidence="1">Uncharacterized protein</fullName>
    </submittedName>
</protein>
<name>A0ACC1RZ68_9APHY</name>
<keyword evidence="2" id="KW-1185">Reference proteome</keyword>
<comment type="caution">
    <text evidence="1">The sequence shown here is derived from an EMBL/GenBank/DDBJ whole genome shotgun (WGS) entry which is preliminary data.</text>
</comment>
<evidence type="ECO:0000313" key="2">
    <source>
        <dbReference type="Proteomes" id="UP001148662"/>
    </source>
</evidence>
<dbReference type="Proteomes" id="UP001148662">
    <property type="component" value="Unassembled WGS sequence"/>
</dbReference>
<reference evidence="1" key="1">
    <citation type="submission" date="2022-07" db="EMBL/GenBank/DDBJ databases">
        <title>Genome Sequence of Phlebia brevispora.</title>
        <authorList>
            <person name="Buettner E."/>
        </authorList>
    </citation>
    <scope>NUCLEOTIDE SEQUENCE</scope>
    <source>
        <strain evidence="1">MPL23</strain>
    </source>
</reference>